<proteinExistence type="predicted"/>
<dbReference type="EMBL" id="NPEF01000402">
    <property type="protein sequence ID" value="PJZ91036.1"/>
    <property type="molecule type" value="Genomic_DNA"/>
</dbReference>
<accession>A0A2N0B3C5</accession>
<gene>
    <name evidence="2" type="ORF">CH379_20935</name>
</gene>
<feature type="transmembrane region" description="Helical" evidence="1">
    <location>
        <begin position="40"/>
        <end position="62"/>
    </location>
</feature>
<organism evidence="2">
    <name type="scientific">Leptospira ellisii</name>
    <dbReference type="NCBI Taxonomy" id="2023197"/>
    <lineage>
        <taxon>Bacteria</taxon>
        <taxon>Pseudomonadati</taxon>
        <taxon>Spirochaetota</taxon>
        <taxon>Spirochaetia</taxon>
        <taxon>Leptospirales</taxon>
        <taxon>Leptospiraceae</taxon>
        <taxon>Leptospira</taxon>
    </lineage>
</organism>
<dbReference type="AlphaFoldDB" id="A0A2N0B3C5"/>
<comment type="caution">
    <text evidence="2">The sequence shown here is derived from an EMBL/GenBank/DDBJ whole genome shotgun (WGS) entry which is preliminary data.</text>
</comment>
<reference evidence="2" key="1">
    <citation type="submission" date="2017-07" db="EMBL/GenBank/DDBJ databases">
        <title>Leptospira spp. isolated from tropical soils.</title>
        <authorList>
            <person name="Thibeaux R."/>
            <person name="Iraola G."/>
            <person name="Ferres I."/>
            <person name="Bierque E."/>
            <person name="Girault D."/>
            <person name="Soupe-Gilbert M.-E."/>
            <person name="Picardeau M."/>
            <person name="Goarant C."/>
        </authorList>
    </citation>
    <scope>NUCLEOTIDE SEQUENCE [LARGE SCALE GENOMIC DNA]</scope>
    <source>
        <strain evidence="2">ATI7-C-A5</strain>
    </source>
</reference>
<sequence length="101" mass="11905">MWNNLESVINEDMLLLMIRFGAVFALILGIGGLIKAKKQIDYFTALILLAVAVFQMIDAYSLRMVSILWLRKIRFRILVGTLFFDEYHRKTPVLRSFPFWY</sequence>
<keyword evidence="1" id="KW-1133">Transmembrane helix</keyword>
<protein>
    <submittedName>
        <fullName evidence="2">Uncharacterized protein</fullName>
    </submittedName>
</protein>
<name>A0A2N0B3C5_9LEPT</name>
<keyword evidence="1" id="KW-0812">Transmembrane</keyword>
<feature type="transmembrane region" description="Helical" evidence="1">
    <location>
        <begin position="12"/>
        <end position="34"/>
    </location>
</feature>
<evidence type="ECO:0000256" key="1">
    <source>
        <dbReference type="SAM" id="Phobius"/>
    </source>
</evidence>
<evidence type="ECO:0000313" key="2">
    <source>
        <dbReference type="EMBL" id="PJZ91036.1"/>
    </source>
</evidence>
<keyword evidence="1" id="KW-0472">Membrane</keyword>